<evidence type="ECO:0008006" key="3">
    <source>
        <dbReference type="Google" id="ProtNLM"/>
    </source>
</evidence>
<accession>A0A3Q9ICA8</accession>
<proteinExistence type="predicted"/>
<dbReference type="Proteomes" id="UP000270678">
    <property type="component" value="Chromosome"/>
</dbReference>
<reference evidence="2" key="1">
    <citation type="submission" date="2018-12" db="EMBL/GenBank/DDBJ databases">
        <title>Complete genome sequence of Paenibacillus sp. MBLB1234.</title>
        <authorList>
            <person name="Nam Y.-D."/>
            <person name="Kang J."/>
            <person name="Chung W.-H."/>
            <person name="Park Y.S."/>
        </authorList>
    </citation>
    <scope>NUCLEOTIDE SEQUENCE [LARGE SCALE GENOMIC DNA]</scope>
    <source>
        <strain evidence="2">MBLB1234</strain>
    </source>
</reference>
<dbReference type="RefSeq" id="WP_127003267.1">
    <property type="nucleotide sequence ID" value="NZ_CP034346.1"/>
</dbReference>
<dbReference type="KEGG" id="plut:EI981_26260"/>
<sequence length="130" mass="15045">MGNSLYAMNHHELYSKLLVCAREQYSLFTNTDSEEHEKDFNRLSAEWDVLCAQIEQANQEYGIPDHTDAALVEKMEQIAMVLSMTERELNDSVSEAGGNLKNVKEQKLLMNAYYGFDRRGHNSLYFDEKK</sequence>
<dbReference type="EMBL" id="CP034346">
    <property type="protein sequence ID" value="AZS17588.1"/>
    <property type="molecule type" value="Genomic_DNA"/>
</dbReference>
<evidence type="ECO:0000313" key="2">
    <source>
        <dbReference type="Proteomes" id="UP000270678"/>
    </source>
</evidence>
<organism evidence="1 2">
    <name type="scientific">Paenibacillus lutimineralis</name>
    <dbReference type="NCBI Taxonomy" id="2707005"/>
    <lineage>
        <taxon>Bacteria</taxon>
        <taxon>Bacillati</taxon>
        <taxon>Bacillota</taxon>
        <taxon>Bacilli</taxon>
        <taxon>Bacillales</taxon>
        <taxon>Paenibacillaceae</taxon>
        <taxon>Paenibacillus</taxon>
    </lineage>
</organism>
<protein>
    <recommendedName>
        <fullName evidence="3">Flagellar protein FliT</fullName>
    </recommendedName>
</protein>
<name>A0A3Q9ICA8_9BACL</name>
<evidence type="ECO:0000313" key="1">
    <source>
        <dbReference type="EMBL" id="AZS17588.1"/>
    </source>
</evidence>
<gene>
    <name evidence="1" type="ORF">EI981_26260</name>
</gene>
<keyword evidence="2" id="KW-1185">Reference proteome</keyword>
<dbReference type="OrthoDB" id="2632990at2"/>
<dbReference type="AlphaFoldDB" id="A0A3Q9ICA8"/>